<dbReference type="Gene3D" id="1.10.3720.10">
    <property type="entry name" value="MetI-like"/>
    <property type="match status" value="1"/>
</dbReference>
<proteinExistence type="inferred from homology"/>
<reference evidence="10 11" key="1">
    <citation type="submission" date="2023-07" db="EMBL/GenBank/DDBJ databases">
        <title>Sequencing the genomes of 1000 actinobacteria strains.</title>
        <authorList>
            <person name="Klenk H.-P."/>
        </authorList>
    </citation>
    <scope>NUCLEOTIDE SEQUENCE [LARGE SCALE GENOMIC DNA]</scope>
    <source>
        <strain evidence="10 11">DSM 14785</strain>
    </source>
</reference>
<dbReference type="CDD" id="cd06261">
    <property type="entry name" value="TM_PBP2"/>
    <property type="match status" value="1"/>
</dbReference>
<feature type="transmembrane region" description="Helical" evidence="7">
    <location>
        <begin position="291"/>
        <end position="311"/>
    </location>
</feature>
<dbReference type="Pfam" id="PF00528">
    <property type="entry name" value="BPD_transp_1"/>
    <property type="match status" value="1"/>
</dbReference>
<evidence type="ECO:0000313" key="11">
    <source>
        <dbReference type="Proteomes" id="UP001240250"/>
    </source>
</evidence>
<evidence type="ECO:0000256" key="1">
    <source>
        <dbReference type="ARBA" id="ARBA00004651"/>
    </source>
</evidence>
<evidence type="ECO:0000256" key="5">
    <source>
        <dbReference type="ARBA" id="ARBA00022989"/>
    </source>
</evidence>
<dbReference type="EMBL" id="JAUSVM010000001">
    <property type="protein sequence ID" value="MDQ0425241.1"/>
    <property type="molecule type" value="Genomic_DNA"/>
</dbReference>
<name>A0ABU0GKJ3_9CELL</name>
<feature type="domain" description="ABC transmembrane type-1" evidence="9">
    <location>
        <begin position="94"/>
        <end position="308"/>
    </location>
</feature>
<evidence type="ECO:0000256" key="8">
    <source>
        <dbReference type="SAM" id="MobiDB-lite"/>
    </source>
</evidence>
<accession>A0ABU0GKJ3</accession>
<dbReference type="Proteomes" id="UP001240250">
    <property type="component" value="Unassembled WGS sequence"/>
</dbReference>
<evidence type="ECO:0000256" key="2">
    <source>
        <dbReference type="ARBA" id="ARBA00022448"/>
    </source>
</evidence>
<feature type="transmembrane region" description="Helical" evidence="7">
    <location>
        <begin position="131"/>
        <end position="151"/>
    </location>
</feature>
<gene>
    <name evidence="10" type="ORF">JO380_001622</name>
</gene>
<feature type="region of interest" description="Disordered" evidence="8">
    <location>
        <begin position="1"/>
        <end position="29"/>
    </location>
</feature>
<evidence type="ECO:0000256" key="6">
    <source>
        <dbReference type="ARBA" id="ARBA00023136"/>
    </source>
</evidence>
<evidence type="ECO:0000256" key="3">
    <source>
        <dbReference type="ARBA" id="ARBA00022475"/>
    </source>
</evidence>
<dbReference type="SUPFAM" id="SSF161098">
    <property type="entry name" value="MetI-like"/>
    <property type="match status" value="1"/>
</dbReference>
<feature type="transmembrane region" description="Helical" evidence="7">
    <location>
        <begin position="231"/>
        <end position="250"/>
    </location>
</feature>
<dbReference type="PROSITE" id="PS50928">
    <property type="entry name" value="ABC_TM1"/>
    <property type="match status" value="1"/>
</dbReference>
<keyword evidence="11" id="KW-1185">Reference proteome</keyword>
<keyword evidence="5 7" id="KW-1133">Transmembrane helix</keyword>
<comment type="subcellular location">
    <subcellularLocation>
        <location evidence="1 7">Cell membrane</location>
        <topology evidence="1 7">Multi-pass membrane protein</topology>
    </subcellularLocation>
</comment>
<comment type="similarity">
    <text evidence="7">Belongs to the binding-protein-dependent transport system permease family.</text>
</comment>
<keyword evidence="10" id="KW-0762">Sugar transport</keyword>
<evidence type="ECO:0000256" key="7">
    <source>
        <dbReference type="RuleBase" id="RU363032"/>
    </source>
</evidence>
<feature type="transmembrane region" description="Helical" evidence="7">
    <location>
        <begin position="36"/>
        <end position="56"/>
    </location>
</feature>
<dbReference type="PANTHER" id="PTHR43005:SF1">
    <property type="entry name" value="SPERMIDINE_PUTRESCINE TRANSPORT SYSTEM PERMEASE PROTEIN"/>
    <property type="match status" value="1"/>
</dbReference>
<protein>
    <submittedName>
        <fullName evidence="10">Multiple sugar transport system permease protein</fullName>
    </submittedName>
</protein>
<comment type="caution">
    <text evidence="10">The sequence shown here is derived from an EMBL/GenBank/DDBJ whole genome shotgun (WGS) entry which is preliminary data.</text>
</comment>
<keyword evidence="4 7" id="KW-0812">Transmembrane</keyword>
<feature type="transmembrane region" description="Helical" evidence="7">
    <location>
        <begin position="98"/>
        <end position="119"/>
    </location>
</feature>
<keyword evidence="2 7" id="KW-0813">Transport</keyword>
<dbReference type="PANTHER" id="PTHR43005">
    <property type="entry name" value="BLR7065 PROTEIN"/>
    <property type="match status" value="1"/>
</dbReference>
<dbReference type="InterPro" id="IPR000515">
    <property type="entry name" value="MetI-like"/>
</dbReference>
<sequence length="319" mass="33729">MTTVTTRAAGPTGTTGTGRSATTPAPRRRPRRGLEAYVYLAPALVLVGTFAGYPLVRSVWFAFNDVNPFVGVQGFVGLQNFVDVVTAPDFGLLARNTLVWTLGAVLLQLVLGLVGAHLLNAKFPLRGVYRGLAMIPWATPSVLVALMWIWILDPNHGVLNAALRGLGVIDRPIAFLSESSTALPTLVAVDVWQGVPLFAVMILAALQGVAPELREAAGMDGCGPVGVFRHVVLPAILPTILITTLLRLIWTANYVDLVLIMTGGGPGLASTTLSLQSYVTAYKAMDFGTGAAYAVLQAAVLSVLVVVYIRLTSRKGAGR</sequence>
<dbReference type="RefSeq" id="WP_052748396.1">
    <property type="nucleotide sequence ID" value="NZ_JAUSVM010000001.1"/>
</dbReference>
<evidence type="ECO:0000256" key="4">
    <source>
        <dbReference type="ARBA" id="ARBA00022692"/>
    </source>
</evidence>
<feature type="compositionally biased region" description="Low complexity" evidence="8">
    <location>
        <begin position="1"/>
        <end position="25"/>
    </location>
</feature>
<keyword evidence="3" id="KW-1003">Cell membrane</keyword>
<organism evidence="10 11">
    <name type="scientific">Cellulomonas iranensis</name>
    <dbReference type="NCBI Taxonomy" id="76862"/>
    <lineage>
        <taxon>Bacteria</taxon>
        <taxon>Bacillati</taxon>
        <taxon>Actinomycetota</taxon>
        <taxon>Actinomycetes</taxon>
        <taxon>Micrococcales</taxon>
        <taxon>Cellulomonadaceae</taxon>
        <taxon>Cellulomonas</taxon>
    </lineage>
</organism>
<evidence type="ECO:0000313" key="10">
    <source>
        <dbReference type="EMBL" id="MDQ0425241.1"/>
    </source>
</evidence>
<dbReference type="InterPro" id="IPR035906">
    <property type="entry name" value="MetI-like_sf"/>
</dbReference>
<evidence type="ECO:0000259" key="9">
    <source>
        <dbReference type="PROSITE" id="PS50928"/>
    </source>
</evidence>
<keyword evidence="6 7" id="KW-0472">Membrane</keyword>